<dbReference type="GO" id="GO:0034271">
    <property type="term" value="C:phosphatidylinositol 3-kinase complex, class III, type I"/>
    <property type="evidence" value="ECO:0007669"/>
    <property type="project" value="TreeGrafter"/>
</dbReference>
<feature type="compositionally biased region" description="Basic and acidic residues" evidence="10">
    <location>
        <begin position="110"/>
        <end position="126"/>
    </location>
</feature>
<dbReference type="SUPFAM" id="SSF48371">
    <property type="entry name" value="ARM repeat"/>
    <property type="match status" value="1"/>
</dbReference>
<dbReference type="PROSITE" id="PS51547">
    <property type="entry name" value="C2_PI3K"/>
    <property type="match status" value="1"/>
</dbReference>
<feature type="domain" description="PI3K/PI4K catalytic" evidence="11">
    <location>
        <begin position="925"/>
        <end position="1244"/>
    </location>
</feature>
<dbReference type="Proteomes" id="UP001142055">
    <property type="component" value="Chromosome 2"/>
</dbReference>
<evidence type="ECO:0000256" key="8">
    <source>
        <dbReference type="ARBA" id="ARBA00029930"/>
    </source>
</evidence>
<dbReference type="CDD" id="cd00896">
    <property type="entry name" value="PI3Kc_III"/>
    <property type="match status" value="1"/>
</dbReference>
<feature type="region of interest" description="Disordered" evidence="10">
    <location>
        <begin position="47"/>
        <end position="67"/>
    </location>
</feature>
<evidence type="ECO:0000256" key="1">
    <source>
        <dbReference type="ARBA" id="ARBA00012073"/>
    </source>
</evidence>
<gene>
    <name evidence="14" type="ORF">RDWZM_005681</name>
</gene>
<dbReference type="GO" id="GO:0005524">
    <property type="term" value="F:ATP binding"/>
    <property type="evidence" value="ECO:0007669"/>
    <property type="project" value="UniProtKB-KW"/>
</dbReference>
<accession>A0A9Q0M6P3</accession>
<dbReference type="EC" id="2.7.1.137" evidence="1"/>
<dbReference type="PANTHER" id="PTHR10048:SF7">
    <property type="entry name" value="PHOSPHATIDYLINOSITOL 3-KINASE CATALYTIC SUBUNIT TYPE 3"/>
    <property type="match status" value="1"/>
</dbReference>
<evidence type="ECO:0000256" key="7">
    <source>
        <dbReference type="ARBA" id="ARBA00023985"/>
    </source>
</evidence>
<dbReference type="GO" id="GO:0016303">
    <property type="term" value="F:1-phosphatidylinositol-3-kinase activity"/>
    <property type="evidence" value="ECO:0007669"/>
    <property type="project" value="UniProtKB-EC"/>
</dbReference>
<dbReference type="PROSITE" id="PS00916">
    <property type="entry name" value="PI3_4_KINASE_2"/>
    <property type="match status" value="1"/>
</dbReference>
<evidence type="ECO:0000256" key="3">
    <source>
        <dbReference type="ARBA" id="ARBA00022679"/>
    </source>
</evidence>
<evidence type="ECO:0000256" key="4">
    <source>
        <dbReference type="ARBA" id="ARBA00022741"/>
    </source>
</evidence>
<feature type="compositionally biased region" description="Low complexity" evidence="10">
    <location>
        <begin position="1074"/>
        <end position="1084"/>
    </location>
</feature>
<dbReference type="InterPro" id="IPR018936">
    <property type="entry name" value="PI3/4_kinase_CS"/>
</dbReference>
<dbReference type="SUPFAM" id="SSF49562">
    <property type="entry name" value="C2 domain (Calcium/lipid-binding domain, CaLB)"/>
    <property type="match status" value="1"/>
</dbReference>
<dbReference type="InterPro" id="IPR011009">
    <property type="entry name" value="Kinase-like_dom_sf"/>
</dbReference>
<feature type="compositionally biased region" description="Polar residues" evidence="10">
    <location>
        <begin position="58"/>
        <end position="67"/>
    </location>
</feature>
<dbReference type="PROSITE" id="PS50290">
    <property type="entry name" value="PI3_4_KINASE_3"/>
    <property type="match status" value="1"/>
</dbReference>
<evidence type="ECO:0000256" key="9">
    <source>
        <dbReference type="PROSITE-ProRule" id="PRU00880"/>
    </source>
</evidence>
<dbReference type="GO" id="GO:0000407">
    <property type="term" value="C:phagophore assembly site"/>
    <property type="evidence" value="ECO:0007669"/>
    <property type="project" value="TreeGrafter"/>
</dbReference>
<proteinExistence type="inferred from homology"/>
<dbReference type="AlphaFoldDB" id="A0A9Q0M6P3"/>
<dbReference type="Gene3D" id="2.60.40.150">
    <property type="entry name" value="C2 domain"/>
    <property type="match status" value="1"/>
</dbReference>
<dbReference type="GO" id="GO:0000045">
    <property type="term" value="P:autophagosome assembly"/>
    <property type="evidence" value="ECO:0007669"/>
    <property type="project" value="TreeGrafter"/>
</dbReference>
<name>A0A9Q0M6P3_BLOTA</name>
<dbReference type="OMA" id="VECEGAK"/>
<dbReference type="InterPro" id="IPR016024">
    <property type="entry name" value="ARM-type_fold"/>
</dbReference>
<dbReference type="FunFam" id="3.30.1010.10:FF:000002">
    <property type="entry name" value="Phosphatidylinositol 3-kinase catalytic subunit type 3"/>
    <property type="match status" value="1"/>
</dbReference>
<dbReference type="EMBL" id="JAPWDV010000002">
    <property type="protein sequence ID" value="KAJ6219869.1"/>
    <property type="molecule type" value="Genomic_DNA"/>
</dbReference>
<organism evidence="14 15">
    <name type="scientific">Blomia tropicalis</name>
    <name type="common">Mite</name>
    <dbReference type="NCBI Taxonomy" id="40697"/>
    <lineage>
        <taxon>Eukaryota</taxon>
        <taxon>Metazoa</taxon>
        <taxon>Ecdysozoa</taxon>
        <taxon>Arthropoda</taxon>
        <taxon>Chelicerata</taxon>
        <taxon>Arachnida</taxon>
        <taxon>Acari</taxon>
        <taxon>Acariformes</taxon>
        <taxon>Sarcoptiformes</taxon>
        <taxon>Astigmata</taxon>
        <taxon>Glycyphagoidea</taxon>
        <taxon>Echimyopodidae</taxon>
        <taxon>Blomia</taxon>
    </lineage>
</organism>
<dbReference type="SMART" id="SM00146">
    <property type="entry name" value="PI3Kc"/>
    <property type="match status" value="1"/>
</dbReference>
<dbReference type="InterPro" id="IPR057756">
    <property type="entry name" value="PI3-kinase_type3/VPS34_cat"/>
</dbReference>
<evidence type="ECO:0000256" key="2">
    <source>
        <dbReference type="ARBA" id="ARBA00019787"/>
    </source>
</evidence>
<evidence type="ECO:0000256" key="5">
    <source>
        <dbReference type="ARBA" id="ARBA00022777"/>
    </source>
</evidence>
<keyword evidence="15" id="KW-1185">Reference proteome</keyword>
<dbReference type="PANTHER" id="PTHR10048">
    <property type="entry name" value="PHOSPHATIDYLINOSITOL KINASE"/>
    <property type="match status" value="1"/>
</dbReference>
<dbReference type="SMART" id="SM00142">
    <property type="entry name" value="PI3K_C2"/>
    <property type="match status" value="1"/>
</dbReference>
<dbReference type="InterPro" id="IPR015433">
    <property type="entry name" value="PI3/4_kinase"/>
</dbReference>
<keyword evidence="3" id="KW-0808">Transferase</keyword>
<evidence type="ECO:0000259" key="11">
    <source>
        <dbReference type="PROSITE" id="PS50290"/>
    </source>
</evidence>
<dbReference type="SUPFAM" id="SSF56112">
    <property type="entry name" value="Protein kinase-like (PK-like)"/>
    <property type="match status" value="1"/>
</dbReference>
<feature type="region of interest" description="Disordered" evidence="10">
    <location>
        <begin position="1062"/>
        <end position="1084"/>
    </location>
</feature>
<protein>
    <recommendedName>
        <fullName evidence="2">Phosphatidylinositol 3-kinase catalytic subunit type 3</fullName>
        <ecNumber evidence="1">2.7.1.137</ecNumber>
    </recommendedName>
    <alternativeName>
        <fullName evidence="8">Phosphoinositide-3-kinase class 3</fullName>
    </alternativeName>
</protein>
<keyword evidence="4" id="KW-0547">Nucleotide-binding</keyword>
<dbReference type="GO" id="GO:0006897">
    <property type="term" value="P:endocytosis"/>
    <property type="evidence" value="ECO:0007669"/>
    <property type="project" value="TreeGrafter"/>
</dbReference>
<feature type="region of interest" description="Disordered" evidence="10">
    <location>
        <begin position="641"/>
        <end position="666"/>
    </location>
</feature>
<dbReference type="CDD" id="cd00870">
    <property type="entry name" value="PI3Ka_III"/>
    <property type="match status" value="1"/>
</dbReference>
<dbReference type="GO" id="GO:0034272">
    <property type="term" value="C:phosphatidylinositol 3-kinase complex, class III, type II"/>
    <property type="evidence" value="ECO:0007669"/>
    <property type="project" value="TreeGrafter"/>
</dbReference>
<dbReference type="PROSITE" id="PS00915">
    <property type="entry name" value="PI3_4_KINASE_1"/>
    <property type="match status" value="1"/>
</dbReference>
<dbReference type="InterPro" id="IPR000403">
    <property type="entry name" value="PI3/4_kinase_cat_dom"/>
</dbReference>
<comment type="catalytic activity">
    <reaction evidence="7">
        <text>a 1,2-diacyl-sn-glycero-3-phospho-(1D-myo-inositol) + ATP = a 1,2-diacyl-sn-glycero-3-phospho-(1D-myo-inositol-3-phosphate) + ADP + H(+)</text>
        <dbReference type="Rhea" id="RHEA:12709"/>
        <dbReference type="ChEBI" id="CHEBI:15378"/>
        <dbReference type="ChEBI" id="CHEBI:30616"/>
        <dbReference type="ChEBI" id="CHEBI:57880"/>
        <dbReference type="ChEBI" id="CHEBI:58088"/>
        <dbReference type="ChEBI" id="CHEBI:456216"/>
        <dbReference type="EC" id="2.7.1.137"/>
    </reaction>
    <physiologicalReaction direction="left-to-right" evidence="7">
        <dbReference type="Rhea" id="RHEA:12710"/>
    </physiologicalReaction>
</comment>
<dbReference type="Gene3D" id="1.10.1070.11">
    <property type="entry name" value="Phosphatidylinositol 3-/4-kinase, catalytic domain"/>
    <property type="match status" value="1"/>
</dbReference>
<evidence type="ECO:0000256" key="6">
    <source>
        <dbReference type="ARBA" id="ARBA00022840"/>
    </source>
</evidence>
<feature type="domain" description="C2 PI3K-type" evidence="13">
    <location>
        <begin position="145"/>
        <end position="310"/>
    </location>
</feature>
<keyword evidence="6" id="KW-0067">ATP-binding</keyword>
<keyword evidence="5" id="KW-0418">Kinase</keyword>
<comment type="caution">
    <text evidence="14">The sequence shown here is derived from an EMBL/GenBank/DDBJ whole genome shotgun (WGS) entry which is preliminary data.</text>
</comment>
<evidence type="ECO:0000259" key="12">
    <source>
        <dbReference type="PROSITE" id="PS51545"/>
    </source>
</evidence>
<sequence length="1267" mass="143466">MDYHDSLLTKGHNMDSYTFKYVYTCDIEDVGFRVKIGNLDGIFPPTAQNNRNFDHGKQNQTSANHSKNITQTQILNNYDFNVVEVLDELSLIDELTNSDEDRIEEDDGDSSTKDDHSSSSKANSDKDITLIPAYSESLQKRQNELKTKQKQCQKLSQIIFGGLMQPVRSLSCHPLITCDLVSNGERLCPPQQTQYKQMSKRYEWNEWLMFSLTMDTLPRDTKVCFTVWDTISPGKMVAVARTSISLFSKHGCLRKGIYDLRLYFNEDCENYSRFNDPINSDKPSTTNSSKLSSNSSLDITTADLDFIHRDHMNKDLIVSENDFVLNAKNNAQQQANVSLDSIPKHMPIQRTKKARKRDDLSSLYFTSTTQYMENDLSLYPDGNCGLSRKVKQLNKLKKKYHNGQIPKVTWLDQLTFLQIERTIVTEKTISTLIFLTVEFPIIVLDGVEHSVVYFEDKEDVCCQYGLIEKEIVAIQDPEISMDNLVEQKHHKLARSARSGISDRDLKPNATIRNQLNAIVNCPSTKQLTSEEQDLVWKFRFYLCSQKKALSKFLKTVNWTLHSEVEQAISVMNEWTPMDVEDALELLSPHFRHPYVRKYAVSRLKQANDEDLQLYLLQLVQALKYEDFNEIRRAFEAEISEHYQPQMQQTNQGSSETGAARDSRKLCQENPHSTAETFLAESIKIFSTNPSSEFINNNNNGESSSSQPPLNYVPNLGSPISNAAANSNRRDEDLATFLISRACANDSLANYFFWYLMVECEGAAKSVSSNSFEHHTASTSHGQPSTSTSAIVSSAMTTSYLVPPPPMFSSQNDDSKWNDSSSATNTNMNNVIDMYLVMMRRFSARLVRGGPEMFARRKFLLRQQEFVFKLVEIMKEVQRESGNRLKKIEKLQKILASPEPQHRFNFGHNEPLPLPLNPDIKVVSVAAKEATLFKSAMMPAKLAFHTTTGSIYYMIFKHGDDLRQDDLVLQMIILMDKLLRMENLDLKLTPYRVLACSSKHGFLQFIDSISVSEVISSEGTIQNYLRKISANVNNSATMTTTTTGTTSSAMDFQLVSNVQTKQRDGAISTSPSNHPLPSGGSSANLSNSNTIAPEIMDAYVKSCAGYCIITYLLGVGDRHLDNLMMTKTGRLFHIDFGFILGRDPKLRPPPMKITREMVEAMGGMGSDNFAKFVTAVRTAFLHLRRHANLILNLFSLMVDANVPDIALEPDKTVQKVEDKFKLAYDDEAAVHHITEQVEQSVRSIMPVVVDQLHKMTQVSLNHQSMLTS</sequence>
<feature type="compositionally biased region" description="Acidic residues" evidence="10">
    <location>
        <begin position="97"/>
        <end position="109"/>
    </location>
</feature>
<dbReference type="InterPro" id="IPR001263">
    <property type="entry name" value="PI3K_accessory_dom"/>
</dbReference>
<evidence type="ECO:0000256" key="10">
    <source>
        <dbReference type="SAM" id="MobiDB-lite"/>
    </source>
</evidence>
<dbReference type="FunFam" id="1.10.1070.11:FF:000002">
    <property type="entry name" value="Phosphatidylinositol 3-kinase catalytic subunit type 3"/>
    <property type="match status" value="1"/>
</dbReference>
<dbReference type="Pfam" id="PF00792">
    <property type="entry name" value="PI3K_C2"/>
    <property type="match status" value="1"/>
</dbReference>
<evidence type="ECO:0000259" key="13">
    <source>
        <dbReference type="PROSITE" id="PS51547"/>
    </source>
</evidence>
<reference evidence="14" key="1">
    <citation type="submission" date="2022-12" db="EMBL/GenBank/DDBJ databases">
        <title>Genome assemblies of Blomia tropicalis.</title>
        <authorList>
            <person name="Cui Y."/>
        </authorList>
    </citation>
    <scope>NUCLEOTIDE SEQUENCE</scope>
    <source>
        <tissue evidence="14">Adult mites</tissue>
    </source>
</reference>
<feature type="domain" description="PIK helical" evidence="12">
    <location>
        <begin position="502"/>
        <end position="778"/>
    </location>
</feature>
<dbReference type="InterPro" id="IPR035892">
    <property type="entry name" value="C2_domain_sf"/>
</dbReference>
<dbReference type="Pfam" id="PF00613">
    <property type="entry name" value="PI3Ka"/>
    <property type="match status" value="1"/>
</dbReference>
<dbReference type="SMART" id="SM00145">
    <property type="entry name" value="PI3Ka"/>
    <property type="match status" value="1"/>
</dbReference>
<comment type="similarity">
    <text evidence="9">Belongs to the PI3/PI4-kinase family.</text>
</comment>
<dbReference type="Gene3D" id="1.25.40.70">
    <property type="entry name" value="Phosphatidylinositol 3-kinase, accessory domain (PIK)"/>
    <property type="match status" value="1"/>
</dbReference>
<dbReference type="InterPro" id="IPR002420">
    <property type="entry name" value="PI3K-type_C2_dom"/>
</dbReference>
<dbReference type="GO" id="GO:0048015">
    <property type="term" value="P:phosphatidylinositol-mediated signaling"/>
    <property type="evidence" value="ECO:0007669"/>
    <property type="project" value="TreeGrafter"/>
</dbReference>
<dbReference type="InterPro" id="IPR042236">
    <property type="entry name" value="PI3K_accessory_sf"/>
</dbReference>
<dbReference type="PROSITE" id="PS51545">
    <property type="entry name" value="PIK_HELICAL"/>
    <property type="match status" value="1"/>
</dbReference>
<dbReference type="GO" id="GO:0005777">
    <property type="term" value="C:peroxisome"/>
    <property type="evidence" value="ECO:0007669"/>
    <property type="project" value="TreeGrafter"/>
</dbReference>
<dbReference type="Pfam" id="PF00454">
    <property type="entry name" value="PI3_PI4_kinase"/>
    <property type="match status" value="1"/>
</dbReference>
<dbReference type="InterPro" id="IPR036940">
    <property type="entry name" value="PI3/4_kinase_cat_sf"/>
</dbReference>
<dbReference type="Gene3D" id="3.30.1010.10">
    <property type="entry name" value="Phosphatidylinositol 3-kinase Catalytic Subunit, Chain A, domain 4"/>
    <property type="match status" value="1"/>
</dbReference>
<evidence type="ECO:0000313" key="14">
    <source>
        <dbReference type="EMBL" id="KAJ6219869.1"/>
    </source>
</evidence>
<feature type="region of interest" description="Disordered" evidence="10">
    <location>
        <begin position="97"/>
        <end position="126"/>
    </location>
</feature>
<dbReference type="GO" id="GO:0005768">
    <property type="term" value="C:endosome"/>
    <property type="evidence" value="ECO:0007669"/>
    <property type="project" value="TreeGrafter"/>
</dbReference>
<feature type="compositionally biased region" description="Polar residues" evidence="10">
    <location>
        <begin position="642"/>
        <end position="656"/>
    </location>
</feature>
<evidence type="ECO:0000313" key="15">
    <source>
        <dbReference type="Proteomes" id="UP001142055"/>
    </source>
</evidence>